<dbReference type="EMBL" id="FQXJ01000003">
    <property type="protein sequence ID" value="SHH32659.1"/>
    <property type="molecule type" value="Genomic_DNA"/>
</dbReference>
<name>A0A1M5S2E9_9FIRM</name>
<protein>
    <submittedName>
        <fullName evidence="6">Putative ABC transport system ATP-binding protein</fullName>
    </submittedName>
</protein>
<dbReference type="AlphaFoldDB" id="A0A1M5S2E9"/>
<dbReference type="PROSITE" id="PS00211">
    <property type="entry name" value="ABC_TRANSPORTER_1"/>
    <property type="match status" value="1"/>
</dbReference>
<dbReference type="InterPro" id="IPR003439">
    <property type="entry name" value="ABC_transporter-like_ATP-bd"/>
</dbReference>
<dbReference type="PANTHER" id="PTHR42798">
    <property type="entry name" value="LIPOPROTEIN-RELEASING SYSTEM ATP-BINDING PROTEIN LOLD"/>
    <property type="match status" value="1"/>
</dbReference>
<dbReference type="PANTHER" id="PTHR42798:SF6">
    <property type="entry name" value="CELL DIVISION ATP-BINDING PROTEIN FTSE"/>
    <property type="match status" value="1"/>
</dbReference>
<dbReference type="Gene3D" id="3.40.50.300">
    <property type="entry name" value="P-loop containing nucleotide triphosphate hydrolases"/>
    <property type="match status" value="1"/>
</dbReference>
<dbReference type="SUPFAM" id="SSF52540">
    <property type="entry name" value="P-loop containing nucleoside triphosphate hydrolases"/>
    <property type="match status" value="1"/>
</dbReference>
<dbReference type="GO" id="GO:0022857">
    <property type="term" value="F:transmembrane transporter activity"/>
    <property type="evidence" value="ECO:0007669"/>
    <property type="project" value="UniProtKB-ARBA"/>
</dbReference>
<dbReference type="FunFam" id="3.40.50.300:FF:000032">
    <property type="entry name" value="Export ABC transporter ATP-binding protein"/>
    <property type="match status" value="1"/>
</dbReference>
<dbReference type="GO" id="GO:0005524">
    <property type="term" value="F:ATP binding"/>
    <property type="evidence" value="ECO:0007669"/>
    <property type="project" value="UniProtKB-KW"/>
</dbReference>
<reference evidence="7" key="1">
    <citation type="submission" date="2016-11" db="EMBL/GenBank/DDBJ databases">
        <authorList>
            <person name="Varghese N."/>
            <person name="Submissions S."/>
        </authorList>
    </citation>
    <scope>NUCLEOTIDE SEQUENCE [LARGE SCALE GENOMIC DNA]</scope>
    <source>
        <strain evidence="7">DSM 15449</strain>
    </source>
</reference>
<dbReference type="OrthoDB" id="9810992at2"/>
<evidence type="ECO:0000256" key="3">
    <source>
        <dbReference type="ARBA" id="ARBA00022741"/>
    </source>
</evidence>
<dbReference type="SMART" id="SM00382">
    <property type="entry name" value="AAA"/>
    <property type="match status" value="1"/>
</dbReference>
<evidence type="ECO:0000256" key="2">
    <source>
        <dbReference type="ARBA" id="ARBA00022448"/>
    </source>
</evidence>
<dbReference type="Pfam" id="PF00005">
    <property type="entry name" value="ABC_tran"/>
    <property type="match status" value="1"/>
</dbReference>
<dbReference type="InterPro" id="IPR017911">
    <property type="entry name" value="MacB-like_ATP-bd"/>
</dbReference>
<keyword evidence="7" id="KW-1185">Reference proteome</keyword>
<dbReference type="GO" id="GO:0098796">
    <property type="term" value="C:membrane protein complex"/>
    <property type="evidence" value="ECO:0007669"/>
    <property type="project" value="UniProtKB-ARBA"/>
</dbReference>
<dbReference type="RefSeq" id="WP_073027922.1">
    <property type="nucleotide sequence ID" value="NZ_FQXJ01000003.1"/>
</dbReference>
<evidence type="ECO:0000313" key="7">
    <source>
        <dbReference type="Proteomes" id="UP000183954"/>
    </source>
</evidence>
<evidence type="ECO:0000256" key="1">
    <source>
        <dbReference type="ARBA" id="ARBA00005417"/>
    </source>
</evidence>
<gene>
    <name evidence="6" type="ORF">SAMN02746098_00728</name>
</gene>
<dbReference type="PROSITE" id="PS50893">
    <property type="entry name" value="ABC_TRANSPORTER_2"/>
    <property type="match status" value="1"/>
</dbReference>
<accession>A0A1M5S2E9</accession>
<evidence type="ECO:0000313" key="6">
    <source>
        <dbReference type="EMBL" id="SHH32659.1"/>
    </source>
</evidence>
<evidence type="ECO:0000256" key="4">
    <source>
        <dbReference type="ARBA" id="ARBA00022840"/>
    </source>
</evidence>
<dbReference type="GO" id="GO:0016887">
    <property type="term" value="F:ATP hydrolysis activity"/>
    <property type="evidence" value="ECO:0007669"/>
    <property type="project" value="InterPro"/>
</dbReference>
<evidence type="ECO:0000259" key="5">
    <source>
        <dbReference type="PROSITE" id="PS50893"/>
    </source>
</evidence>
<keyword evidence="2" id="KW-0813">Transport</keyword>
<sequence>MINLKGIKKIYANGDIKVAALGGVDLHVGEGEFVAIMGPSGSGKSTMMNILGCLDTPTEGEYFLDGTDVAKATGDDLSVIRNRKIGFIFQGFNLLPRTMAVENVELPMLYAGTGGKERRTRAIAALESVGLGERIHHRPKELSGGQQQRVAIARALVTNPSIILADEPTGNLDSRSSEEVMAIFQRLHAQGNTIIIVTHEPDIAEFTERIVRFRDGHIEGDEIVKNPRKAQAQVIGEEGGPE</sequence>
<dbReference type="STRING" id="1121420.SAMN02746098_00728"/>
<proteinExistence type="inferred from homology"/>
<feature type="domain" description="ABC transporter" evidence="5">
    <location>
        <begin position="2"/>
        <end position="240"/>
    </location>
</feature>
<dbReference type="InterPro" id="IPR003593">
    <property type="entry name" value="AAA+_ATPase"/>
</dbReference>
<dbReference type="InterPro" id="IPR017871">
    <property type="entry name" value="ABC_transporter-like_CS"/>
</dbReference>
<dbReference type="Proteomes" id="UP000183954">
    <property type="component" value="Unassembled WGS sequence"/>
</dbReference>
<keyword evidence="4 6" id="KW-0067">ATP-binding</keyword>
<comment type="similarity">
    <text evidence="1">Belongs to the ABC transporter superfamily.</text>
</comment>
<keyword evidence="3" id="KW-0547">Nucleotide-binding</keyword>
<dbReference type="InterPro" id="IPR027417">
    <property type="entry name" value="P-loop_NTPase"/>
</dbReference>
<organism evidence="6 7">
    <name type="scientific">Desulfosporosinus lacus DSM 15449</name>
    <dbReference type="NCBI Taxonomy" id="1121420"/>
    <lineage>
        <taxon>Bacteria</taxon>
        <taxon>Bacillati</taxon>
        <taxon>Bacillota</taxon>
        <taxon>Clostridia</taxon>
        <taxon>Eubacteriales</taxon>
        <taxon>Desulfitobacteriaceae</taxon>
        <taxon>Desulfosporosinus</taxon>
    </lineage>
</organism>
<dbReference type="CDD" id="cd03255">
    <property type="entry name" value="ABC_MJ0796_LolCDE_FtsE"/>
    <property type="match status" value="1"/>
</dbReference>